<accession>A0AAD9MYX8</accession>
<feature type="transmembrane region" description="Helical" evidence="12">
    <location>
        <begin position="218"/>
        <end position="236"/>
    </location>
</feature>
<evidence type="ECO:0000256" key="11">
    <source>
        <dbReference type="SAM" id="MobiDB-lite"/>
    </source>
</evidence>
<evidence type="ECO:0000256" key="12">
    <source>
        <dbReference type="SAM" id="Phobius"/>
    </source>
</evidence>
<dbReference type="Pfam" id="PF01545">
    <property type="entry name" value="Cation_efflux"/>
    <property type="match status" value="1"/>
</dbReference>
<evidence type="ECO:0000313" key="14">
    <source>
        <dbReference type="EMBL" id="KAK2149333.1"/>
    </source>
</evidence>
<dbReference type="InterPro" id="IPR027469">
    <property type="entry name" value="Cation_efflux_TMD_sf"/>
</dbReference>
<feature type="transmembrane region" description="Helical" evidence="12">
    <location>
        <begin position="119"/>
        <end position="136"/>
    </location>
</feature>
<feature type="transmembrane region" description="Helical" evidence="12">
    <location>
        <begin position="51"/>
        <end position="68"/>
    </location>
</feature>
<comment type="function">
    <text evidence="10">Has probably no intrinsic transporter activity but together with SLC30A5 forms a functional zinc ion:proton antiporter heterodimer, mediating zinc entry into the lumen of organelles along the secretory pathway. As part of that zinc ion:proton antiporter, contributes to zinc ion homeostasis within the early secretory pathway and regulates the activation and folding of enzymes like alkaline phosphatases and enzymes involved in phosphatidylinositol glycan anchor biosynthesis.</text>
</comment>
<dbReference type="AlphaFoldDB" id="A0AAD9MYX8"/>
<sequence length="546" mass="59277">MTDLRMRGTAAVDLSDTAESVHPFLAKDRSLLHTFSKELASVLTDPQAKKILGLASLDILCTVLLLLWCNSTNSMALTAYTYLTIFDLFGLLTCLVTIWVQGLEATPIFSFGYERFEVLSVFASTILAQFGSLFIIKESIERMLLQPVVDINQLLPATGLAFFSHILVTYTMDNRAFNHVILASSSSWLQEHVSDISESICNVMPGVSKLLLPRINPFALIAFAGATALIFVYLVIDIRNFYSADTWAAVWIAMMTCGTMFPMSVYSGKILLQTTPSHIIGQLDKSIREASTLDGVLEFRHEHFWTLAFGTMAGSVHVRVRRDADEQMVLAHVFNRLSNLVVVLTVQIFKDDWSRPSSIHILNSLQSGFSSASPSGNLGSNKAQSPSTEGLLSTGNPYNPVQHSSSPFSGIGLPPVLIPSRTDPAIVANFGGPPNGNIPALRLAASAPANASASQWSRIADHHGEHMQLATSTNGPPSHIAGMTSLSSDHPNSTVGLVNTSQESSSNDSQTSAIQHVSQSHNTQDSVHLEQSPASQLQKDILRKQT</sequence>
<evidence type="ECO:0000313" key="15">
    <source>
        <dbReference type="Proteomes" id="UP001208570"/>
    </source>
</evidence>
<proteinExistence type="predicted"/>
<dbReference type="SUPFAM" id="SSF161111">
    <property type="entry name" value="Cation efflux protein transmembrane domain-like"/>
    <property type="match status" value="1"/>
</dbReference>
<evidence type="ECO:0000259" key="13">
    <source>
        <dbReference type="Pfam" id="PF01545"/>
    </source>
</evidence>
<evidence type="ECO:0000256" key="10">
    <source>
        <dbReference type="ARBA" id="ARBA00045455"/>
    </source>
</evidence>
<feature type="compositionally biased region" description="Low complexity" evidence="11">
    <location>
        <begin position="499"/>
        <end position="512"/>
    </location>
</feature>
<keyword evidence="6" id="KW-0333">Golgi apparatus</keyword>
<keyword evidence="4" id="KW-0862">Zinc</keyword>
<dbReference type="GO" id="GO:0008324">
    <property type="term" value="F:monoatomic cation transmembrane transporter activity"/>
    <property type="evidence" value="ECO:0007669"/>
    <property type="project" value="InterPro"/>
</dbReference>
<evidence type="ECO:0000256" key="8">
    <source>
        <dbReference type="ARBA" id="ARBA00023136"/>
    </source>
</evidence>
<evidence type="ECO:0000256" key="5">
    <source>
        <dbReference type="ARBA" id="ARBA00022989"/>
    </source>
</evidence>
<dbReference type="GO" id="GO:0005794">
    <property type="term" value="C:Golgi apparatus"/>
    <property type="evidence" value="ECO:0007669"/>
    <property type="project" value="UniProtKB-SubCell"/>
</dbReference>
<keyword evidence="15" id="KW-1185">Reference proteome</keyword>
<evidence type="ECO:0000256" key="4">
    <source>
        <dbReference type="ARBA" id="ARBA00022833"/>
    </source>
</evidence>
<dbReference type="InterPro" id="IPR058533">
    <property type="entry name" value="Cation_efflux_TM"/>
</dbReference>
<feature type="region of interest" description="Disordered" evidence="11">
    <location>
        <begin position="468"/>
        <end position="546"/>
    </location>
</feature>
<dbReference type="InterPro" id="IPR052005">
    <property type="entry name" value="CDF_SLC30A"/>
</dbReference>
<reference evidence="14" key="1">
    <citation type="journal article" date="2023" name="Mol. Biol. Evol.">
        <title>Third-Generation Sequencing Reveals the Adaptive Role of the Epigenome in Three Deep-Sea Polychaetes.</title>
        <authorList>
            <person name="Perez M."/>
            <person name="Aroh O."/>
            <person name="Sun Y."/>
            <person name="Lan Y."/>
            <person name="Juniper S.K."/>
            <person name="Young C.R."/>
            <person name="Angers B."/>
            <person name="Qian P.Y."/>
        </authorList>
    </citation>
    <scope>NUCLEOTIDE SEQUENCE</scope>
    <source>
        <strain evidence="14">P08H-3</strain>
    </source>
</reference>
<comment type="subunit">
    <text evidence="9">Heterodimer with SLC30A5; form a functional zinc ion transmembrane transporter.</text>
</comment>
<dbReference type="Gene3D" id="1.20.1510.10">
    <property type="entry name" value="Cation efflux protein transmembrane domain"/>
    <property type="match status" value="1"/>
</dbReference>
<dbReference type="GO" id="GO:0006829">
    <property type="term" value="P:zinc ion transport"/>
    <property type="evidence" value="ECO:0007669"/>
    <property type="project" value="TreeGrafter"/>
</dbReference>
<comment type="subcellular location">
    <subcellularLocation>
        <location evidence="1">Golgi apparatus</location>
        <location evidence="1">trans-Golgi network membrane</location>
        <topology evidence="1">Multi-pass membrane protein</topology>
    </subcellularLocation>
</comment>
<evidence type="ECO:0000256" key="3">
    <source>
        <dbReference type="ARBA" id="ARBA00022692"/>
    </source>
</evidence>
<keyword evidence="8 12" id="KW-0472">Membrane</keyword>
<evidence type="ECO:0000256" key="1">
    <source>
        <dbReference type="ARBA" id="ARBA00004166"/>
    </source>
</evidence>
<keyword evidence="3 12" id="KW-0812">Transmembrane</keyword>
<evidence type="ECO:0000256" key="9">
    <source>
        <dbReference type="ARBA" id="ARBA00038600"/>
    </source>
</evidence>
<dbReference type="PANTHER" id="PTHR46531:SF1">
    <property type="entry name" value="ZINC TRANSPORTER 6"/>
    <property type="match status" value="1"/>
</dbReference>
<protein>
    <recommendedName>
        <fullName evidence="13">Cation efflux protein transmembrane domain-containing protein</fullName>
    </recommendedName>
</protein>
<feature type="transmembrane region" description="Helical" evidence="12">
    <location>
        <begin position="80"/>
        <end position="99"/>
    </location>
</feature>
<keyword evidence="2" id="KW-0813">Transport</keyword>
<dbReference type="EMBL" id="JAODUP010000456">
    <property type="protein sequence ID" value="KAK2149333.1"/>
    <property type="molecule type" value="Genomic_DNA"/>
</dbReference>
<dbReference type="GO" id="GO:0016020">
    <property type="term" value="C:membrane"/>
    <property type="evidence" value="ECO:0007669"/>
    <property type="project" value="InterPro"/>
</dbReference>
<name>A0AAD9MYX8_9ANNE</name>
<feature type="domain" description="Cation efflux protein transmembrane" evidence="13">
    <location>
        <begin position="56"/>
        <end position="272"/>
    </location>
</feature>
<comment type="caution">
    <text evidence="14">The sequence shown here is derived from an EMBL/GenBank/DDBJ whole genome shotgun (WGS) entry which is preliminary data.</text>
</comment>
<keyword evidence="7" id="KW-0406">Ion transport</keyword>
<evidence type="ECO:0000256" key="2">
    <source>
        <dbReference type="ARBA" id="ARBA00022448"/>
    </source>
</evidence>
<evidence type="ECO:0000256" key="6">
    <source>
        <dbReference type="ARBA" id="ARBA00023034"/>
    </source>
</evidence>
<feature type="compositionally biased region" description="Polar residues" evidence="11">
    <location>
        <begin position="484"/>
        <end position="498"/>
    </location>
</feature>
<feature type="transmembrane region" description="Helical" evidence="12">
    <location>
        <begin position="248"/>
        <end position="266"/>
    </location>
</feature>
<organism evidence="14 15">
    <name type="scientific">Paralvinella palmiformis</name>
    <dbReference type="NCBI Taxonomy" id="53620"/>
    <lineage>
        <taxon>Eukaryota</taxon>
        <taxon>Metazoa</taxon>
        <taxon>Spiralia</taxon>
        <taxon>Lophotrochozoa</taxon>
        <taxon>Annelida</taxon>
        <taxon>Polychaeta</taxon>
        <taxon>Sedentaria</taxon>
        <taxon>Canalipalpata</taxon>
        <taxon>Terebellida</taxon>
        <taxon>Terebelliformia</taxon>
        <taxon>Alvinellidae</taxon>
        <taxon>Paralvinella</taxon>
    </lineage>
</organism>
<feature type="compositionally biased region" description="Polar residues" evidence="11">
    <location>
        <begin position="513"/>
        <end position="526"/>
    </location>
</feature>
<dbReference type="Proteomes" id="UP001208570">
    <property type="component" value="Unassembled WGS sequence"/>
</dbReference>
<evidence type="ECO:0000256" key="7">
    <source>
        <dbReference type="ARBA" id="ARBA00023065"/>
    </source>
</evidence>
<keyword evidence="5 12" id="KW-1133">Transmembrane helix</keyword>
<gene>
    <name evidence="14" type="ORF">LSH36_455g07038</name>
</gene>
<dbReference type="PANTHER" id="PTHR46531">
    <property type="entry name" value="ZINC TRANSPORTER 6"/>
    <property type="match status" value="1"/>
</dbReference>
<feature type="region of interest" description="Disordered" evidence="11">
    <location>
        <begin position="373"/>
        <end position="396"/>
    </location>
</feature>